<evidence type="ECO:0000313" key="3">
    <source>
        <dbReference type="EMBL" id="ATZ28946.1"/>
    </source>
</evidence>
<dbReference type="AlphaFoldDB" id="A0A2K8PQA9"/>
<evidence type="ECO:0000256" key="1">
    <source>
        <dbReference type="SAM" id="MobiDB-lite"/>
    </source>
</evidence>
<protein>
    <submittedName>
        <fullName evidence="3">Uncharacterized protein</fullName>
    </submittedName>
</protein>
<reference evidence="3 4" key="1">
    <citation type="submission" date="2017-11" db="EMBL/GenBank/DDBJ databases">
        <title>Complete genome sequence of Streptomyces lavendulae subsp. lavendulae CCM 3239 (formerly 'Streptomyces aureofaciens CCM 3239'), the producer of the angucycline-type antibiotic auricin.</title>
        <authorList>
            <person name="Busche T."/>
            <person name="Novakova R."/>
            <person name="Al'Dilaimi A."/>
            <person name="Homerova D."/>
            <person name="Feckova L."/>
            <person name="Rezuchova B."/>
            <person name="Mingyar E."/>
            <person name="Csolleiova D."/>
            <person name="Bekeova C."/>
            <person name="Winkler A."/>
            <person name="Sevcikova B."/>
            <person name="Kalinowski J."/>
            <person name="Kormanec J."/>
            <person name="Ruckert C."/>
        </authorList>
    </citation>
    <scope>NUCLEOTIDE SEQUENCE [LARGE SCALE GENOMIC DNA]</scope>
    <source>
        <strain evidence="3 4">CCM 3239</strain>
    </source>
</reference>
<dbReference type="EMBL" id="CP024985">
    <property type="protein sequence ID" value="ATZ28946.1"/>
    <property type="molecule type" value="Genomic_DNA"/>
</dbReference>
<gene>
    <name evidence="3" type="ORF">SLAV_35885</name>
</gene>
<feature type="transmembrane region" description="Helical" evidence="2">
    <location>
        <begin position="46"/>
        <end position="65"/>
    </location>
</feature>
<organism evidence="3 4">
    <name type="scientific">Streptomyces lavendulae subsp. lavendulae</name>
    <dbReference type="NCBI Taxonomy" id="58340"/>
    <lineage>
        <taxon>Bacteria</taxon>
        <taxon>Bacillati</taxon>
        <taxon>Actinomycetota</taxon>
        <taxon>Actinomycetes</taxon>
        <taxon>Kitasatosporales</taxon>
        <taxon>Streptomycetaceae</taxon>
        <taxon>Streptomyces</taxon>
    </lineage>
</organism>
<keyword evidence="2" id="KW-0472">Membrane</keyword>
<keyword evidence="4" id="KW-1185">Reference proteome</keyword>
<name>A0A2K8PQA9_STRLA</name>
<keyword evidence="2" id="KW-0812">Transmembrane</keyword>
<proteinExistence type="predicted"/>
<keyword evidence="2" id="KW-1133">Transmembrane helix</keyword>
<feature type="compositionally biased region" description="Basic residues" evidence="1">
    <location>
        <begin position="32"/>
        <end position="43"/>
    </location>
</feature>
<dbReference type="KEGG" id="slx:SLAV_35885"/>
<accession>A0A2K8PQA9</accession>
<dbReference type="Proteomes" id="UP000231791">
    <property type="component" value="Chromosome"/>
</dbReference>
<evidence type="ECO:0000256" key="2">
    <source>
        <dbReference type="SAM" id="Phobius"/>
    </source>
</evidence>
<sequence length="111" mass="11632">MNRAGRTGDATAASARPRTGGDYNRPVIPLRSHAHRAGPRAARRPVPAALAVAVCLFASLVPALVQPSARAGGPCTSEADGTQILSNEQYALCFGEPQDRRPEHRVAPPNA</sequence>
<evidence type="ECO:0000313" key="4">
    <source>
        <dbReference type="Proteomes" id="UP000231791"/>
    </source>
</evidence>
<feature type="region of interest" description="Disordered" evidence="1">
    <location>
        <begin position="1"/>
        <end position="43"/>
    </location>
</feature>